<dbReference type="GO" id="GO:0016301">
    <property type="term" value="F:kinase activity"/>
    <property type="evidence" value="ECO:0007669"/>
    <property type="project" value="InterPro"/>
</dbReference>
<dbReference type="KEGG" id="jsv:CNX70_09755"/>
<dbReference type="InterPro" id="IPR053737">
    <property type="entry name" value="Type_II_TA_Toxin"/>
</dbReference>
<dbReference type="PANTHER" id="PTHR39426:SF1">
    <property type="entry name" value="HOMOLOGY TO DEATH-ON-CURING PROTEIN OF PHAGE P1"/>
    <property type="match status" value="1"/>
</dbReference>
<accession>A0A290WU86</accession>
<dbReference type="AlphaFoldDB" id="A0A290WU86"/>
<dbReference type="PIRSF" id="PIRSF018297">
    <property type="entry name" value="Doc"/>
    <property type="match status" value="1"/>
</dbReference>
<evidence type="ECO:0000313" key="2">
    <source>
        <dbReference type="EMBL" id="ATD60431.1"/>
    </source>
</evidence>
<dbReference type="PROSITE" id="PS51459">
    <property type="entry name" value="FIDO"/>
    <property type="match status" value="1"/>
</dbReference>
<keyword evidence="3" id="KW-1185">Reference proteome</keyword>
<dbReference type="InterPro" id="IPR003812">
    <property type="entry name" value="Fido"/>
</dbReference>
<evidence type="ECO:0000313" key="3">
    <source>
        <dbReference type="Proteomes" id="UP000218437"/>
    </source>
</evidence>
<dbReference type="EMBL" id="CP023422">
    <property type="protein sequence ID" value="ATD60431.1"/>
    <property type="molecule type" value="Genomic_DNA"/>
</dbReference>
<evidence type="ECO:0000259" key="1">
    <source>
        <dbReference type="PROSITE" id="PS51459"/>
    </source>
</evidence>
<name>A0A290WU86_9BURK</name>
<sequence length="129" mass="14223">MSWQWVQRDTVFAVHDKQLAVHGGLSGVRDLNAIESALNRALNRHTYGNPPPDVADLAAAYVYGIATSHGFSDGNKRTAWVIGRLFLAINGETFKFSEVDAINFMLAVAAGDLTEQQVAQWIRQRLAKP</sequence>
<reference evidence="2 3" key="1">
    <citation type="submission" date="2017-09" db="EMBL/GenBank/DDBJ databases">
        <title>Complete genome sequence of Janthinobacterium svalbardensis PAMC 27463.</title>
        <authorList>
            <person name="Cho Y.-J."/>
            <person name="Cho A."/>
            <person name="Kim O.-S."/>
            <person name="Lee J.-I."/>
        </authorList>
    </citation>
    <scope>NUCLEOTIDE SEQUENCE [LARGE SCALE GENOMIC DNA]</scope>
    <source>
        <strain evidence="2 3">PAMC 27463</strain>
    </source>
</reference>
<dbReference type="SUPFAM" id="SSF140931">
    <property type="entry name" value="Fic-like"/>
    <property type="match status" value="1"/>
</dbReference>
<feature type="domain" description="Fido" evidence="1">
    <location>
        <begin position="6"/>
        <end position="124"/>
    </location>
</feature>
<organism evidence="2 3">
    <name type="scientific">Janthinobacterium svalbardensis</name>
    <dbReference type="NCBI Taxonomy" id="368607"/>
    <lineage>
        <taxon>Bacteria</taxon>
        <taxon>Pseudomonadati</taxon>
        <taxon>Pseudomonadota</taxon>
        <taxon>Betaproteobacteria</taxon>
        <taxon>Burkholderiales</taxon>
        <taxon>Oxalobacteraceae</taxon>
        <taxon>Janthinobacterium</taxon>
    </lineage>
</organism>
<dbReference type="InterPro" id="IPR036597">
    <property type="entry name" value="Fido-like_dom_sf"/>
</dbReference>
<dbReference type="RefSeq" id="WP_096234531.1">
    <property type="nucleotide sequence ID" value="NZ_CP023422.1"/>
</dbReference>
<dbReference type="Pfam" id="PF02661">
    <property type="entry name" value="Fic"/>
    <property type="match status" value="1"/>
</dbReference>
<dbReference type="NCBIfam" id="TIGR01550">
    <property type="entry name" value="DOC_P1"/>
    <property type="match status" value="1"/>
</dbReference>
<dbReference type="PANTHER" id="PTHR39426">
    <property type="entry name" value="HOMOLOGY TO DEATH-ON-CURING PROTEIN OF PHAGE P1"/>
    <property type="match status" value="1"/>
</dbReference>
<proteinExistence type="predicted"/>
<protein>
    <submittedName>
        <fullName evidence="2">Type II toxin-antitoxin system death-on-curing family toxin</fullName>
    </submittedName>
</protein>
<gene>
    <name evidence="2" type="ORF">CNX70_09755</name>
</gene>
<dbReference type="Proteomes" id="UP000218437">
    <property type="component" value="Chromosome"/>
</dbReference>
<dbReference type="Gene3D" id="1.20.120.1870">
    <property type="entry name" value="Fic/DOC protein, Fido domain"/>
    <property type="match status" value="1"/>
</dbReference>
<dbReference type="InterPro" id="IPR006440">
    <property type="entry name" value="Doc"/>
</dbReference>